<dbReference type="SUPFAM" id="SSF56112">
    <property type="entry name" value="Protein kinase-like (PK-like)"/>
    <property type="match status" value="1"/>
</dbReference>
<protein>
    <submittedName>
        <fullName evidence="2">GAF domain-containing protein</fullName>
    </submittedName>
</protein>
<dbReference type="InterPro" id="IPR003018">
    <property type="entry name" value="GAF"/>
</dbReference>
<dbReference type="OrthoDB" id="9762169at2"/>
<dbReference type="PANTHER" id="PTHR43102">
    <property type="entry name" value="SLR1143 PROTEIN"/>
    <property type="match status" value="1"/>
</dbReference>
<dbReference type="AlphaFoldDB" id="A0A4S4FHS6"/>
<dbReference type="Gene3D" id="3.30.450.40">
    <property type="match status" value="1"/>
</dbReference>
<dbReference type="PROSITE" id="PS00108">
    <property type="entry name" value="PROTEIN_KINASE_ST"/>
    <property type="match status" value="1"/>
</dbReference>
<comment type="caution">
    <text evidence="2">The sequence shown here is derived from an EMBL/GenBank/DDBJ whole genome shotgun (WGS) entry which is preliminary data.</text>
</comment>
<dbReference type="CDD" id="cd14014">
    <property type="entry name" value="STKc_PknB_like"/>
    <property type="match status" value="1"/>
</dbReference>
<dbReference type="RefSeq" id="WP_136427684.1">
    <property type="nucleotide sequence ID" value="NZ_SSSM01000005.1"/>
</dbReference>
<dbReference type="InterPro" id="IPR011009">
    <property type="entry name" value="Kinase-like_dom_sf"/>
</dbReference>
<evidence type="ECO:0000313" key="2">
    <source>
        <dbReference type="EMBL" id="THG29354.1"/>
    </source>
</evidence>
<gene>
    <name evidence="2" type="ORF">E6C64_11605</name>
</gene>
<accession>A0A4S4FHS6</accession>
<feature type="domain" description="Protein kinase" evidence="1">
    <location>
        <begin position="21"/>
        <end position="282"/>
    </location>
</feature>
<keyword evidence="3" id="KW-1185">Reference proteome</keyword>
<dbReference type="Gene3D" id="1.10.510.10">
    <property type="entry name" value="Transferase(Phosphotransferase) domain 1"/>
    <property type="match status" value="1"/>
</dbReference>
<sequence>MTNLPPRSGPGDPPQLLAGRYVIGEVIGSGGRAVVYGASDPALQREVAVKVFRAKASTTAELRLQEAEARLIAGMNHYALTTLFDAGVDNSDPSNPRIYLVMERIPGVDLKRHVEAHAPLSSEQVAYLGFDLAEGLQYVHEHGFLHRDIKPANVLLADRRITTRIRGKLADFGIASVIGIQEMGATTTGTAAYISPEQARGEPPTTASDIYSLGLVLLESLSGQVAFPGDIHQTVAARLRDDPWIPPETSSVLRSILRRMTARRPDERPGLDEVALEFQRSLVQDIVDSGRVDREQITENEHRRLAAVRRYNILDTPPDEAFDRITHLAGRLLDVPVALLSIVDTDREWFKSSRGADISEVDRNVAICSISVTQGIPFVVPDVQADPAFRLNPLLQQDRSLHGFASVPLVTADGYVIGTLCVFDREVRLFGPTELDDLGQLAAVAVRELDLRLASRRAAFDR</sequence>
<evidence type="ECO:0000313" key="3">
    <source>
        <dbReference type="Proteomes" id="UP000309133"/>
    </source>
</evidence>
<evidence type="ECO:0000259" key="1">
    <source>
        <dbReference type="PROSITE" id="PS50011"/>
    </source>
</evidence>
<dbReference type="GO" id="GO:0004672">
    <property type="term" value="F:protein kinase activity"/>
    <property type="evidence" value="ECO:0007669"/>
    <property type="project" value="InterPro"/>
</dbReference>
<dbReference type="Pfam" id="PF01590">
    <property type="entry name" value="GAF"/>
    <property type="match status" value="1"/>
</dbReference>
<proteinExistence type="predicted"/>
<organism evidence="2 3">
    <name type="scientific">Naasia lichenicola</name>
    <dbReference type="NCBI Taxonomy" id="2565933"/>
    <lineage>
        <taxon>Bacteria</taxon>
        <taxon>Bacillati</taxon>
        <taxon>Actinomycetota</taxon>
        <taxon>Actinomycetes</taxon>
        <taxon>Micrococcales</taxon>
        <taxon>Microbacteriaceae</taxon>
        <taxon>Naasia</taxon>
    </lineage>
</organism>
<dbReference type="Gene3D" id="3.30.200.20">
    <property type="entry name" value="Phosphorylase Kinase, domain 1"/>
    <property type="match status" value="1"/>
</dbReference>
<dbReference type="InterPro" id="IPR000719">
    <property type="entry name" value="Prot_kinase_dom"/>
</dbReference>
<dbReference type="PROSITE" id="PS50011">
    <property type="entry name" value="PROTEIN_KINASE_DOM"/>
    <property type="match status" value="1"/>
</dbReference>
<dbReference type="GO" id="GO:0005524">
    <property type="term" value="F:ATP binding"/>
    <property type="evidence" value="ECO:0007669"/>
    <property type="project" value="InterPro"/>
</dbReference>
<name>A0A4S4FHS6_9MICO</name>
<reference evidence="2 3" key="1">
    <citation type="submission" date="2019-04" db="EMBL/GenBank/DDBJ databases">
        <authorList>
            <person name="Jiang L."/>
        </authorList>
    </citation>
    <scope>NUCLEOTIDE SEQUENCE [LARGE SCALE GENOMIC DNA]</scope>
    <source>
        <strain evidence="2 3">YIM 131853</strain>
    </source>
</reference>
<dbReference type="EMBL" id="SSSM01000005">
    <property type="protein sequence ID" value="THG29354.1"/>
    <property type="molecule type" value="Genomic_DNA"/>
</dbReference>
<dbReference type="SUPFAM" id="SSF55781">
    <property type="entry name" value="GAF domain-like"/>
    <property type="match status" value="1"/>
</dbReference>
<dbReference type="Pfam" id="PF00069">
    <property type="entry name" value="Pkinase"/>
    <property type="match status" value="1"/>
</dbReference>
<dbReference type="InterPro" id="IPR008271">
    <property type="entry name" value="Ser/Thr_kinase_AS"/>
</dbReference>
<dbReference type="Proteomes" id="UP000309133">
    <property type="component" value="Unassembled WGS sequence"/>
</dbReference>
<dbReference type="SMART" id="SM00220">
    <property type="entry name" value="S_TKc"/>
    <property type="match status" value="1"/>
</dbReference>
<dbReference type="PANTHER" id="PTHR43102:SF2">
    <property type="entry name" value="GAF DOMAIN-CONTAINING PROTEIN"/>
    <property type="match status" value="1"/>
</dbReference>
<dbReference type="SMART" id="SM00065">
    <property type="entry name" value="GAF"/>
    <property type="match status" value="1"/>
</dbReference>
<dbReference type="InterPro" id="IPR029016">
    <property type="entry name" value="GAF-like_dom_sf"/>
</dbReference>